<dbReference type="InterPro" id="IPR036097">
    <property type="entry name" value="HisK_dim/P_sf"/>
</dbReference>
<evidence type="ECO:0000256" key="3">
    <source>
        <dbReference type="ARBA" id="ARBA00022553"/>
    </source>
</evidence>
<dbReference type="InterPro" id="IPR036890">
    <property type="entry name" value="HATPase_C_sf"/>
</dbReference>
<feature type="domain" description="Histidine kinase" evidence="11">
    <location>
        <begin position="297"/>
        <end position="522"/>
    </location>
</feature>
<keyword evidence="4" id="KW-0808">Transferase</keyword>
<dbReference type="PRINTS" id="PR00344">
    <property type="entry name" value="BCTRLSENSOR"/>
</dbReference>
<evidence type="ECO:0000256" key="1">
    <source>
        <dbReference type="ARBA" id="ARBA00000085"/>
    </source>
</evidence>
<dbReference type="PROSITE" id="PS50109">
    <property type="entry name" value="HIS_KIN"/>
    <property type="match status" value="1"/>
</dbReference>
<dbReference type="GO" id="GO:0000155">
    <property type="term" value="F:phosphorelay sensor kinase activity"/>
    <property type="evidence" value="ECO:0007669"/>
    <property type="project" value="InterPro"/>
</dbReference>
<keyword evidence="5" id="KW-0547">Nucleotide-binding</keyword>
<keyword evidence="10" id="KW-1133">Transmembrane helix</keyword>
<dbReference type="Gene3D" id="1.10.287.130">
    <property type="match status" value="1"/>
</dbReference>
<evidence type="ECO:0000256" key="8">
    <source>
        <dbReference type="ARBA" id="ARBA00023012"/>
    </source>
</evidence>
<feature type="transmembrane region" description="Helical" evidence="10">
    <location>
        <begin position="212"/>
        <end position="236"/>
    </location>
</feature>
<keyword evidence="3" id="KW-0597">Phosphoprotein</keyword>
<dbReference type="PANTHER" id="PTHR43065">
    <property type="entry name" value="SENSOR HISTIDINE KINASE"/>
    <property type="match status" value="1"/>
</dbReference>
<dbReference type="KEGG" id="paco:AACT_1997"/>
<feature type="transmembrane region" description="Helical" evidence="10">
    <location>
        <begin position="179"/>
        <end position="200"/>
    </location>
</feature>
<protein>
    <recommendedName>
        <fullName evidence="2">histidine kinase</fullName>
        <ecNumber evidence="2">2.7.13.3</ecNumber>
    </recommendedName>
</protein>
<evidence type="ECO:0000256" key="10">
    <source>
        <dbReference type="SAM" id="Phobius"/>
    </source>
</evidence>
<dbReference type="SUPFAM" id="SSF55874">
    <property type="entry name" value="ATPase domain of HSP90 chaperone/DNA topoisomerase II/histidine kinase"/>
    <property type="match status" value="1"/>
</dbReference>
<evidence type="ECO:0000256" key="4">
    <source>
        <dbReference type="ARBA" id="ARBA00022679"/>
    </source>
</evidence>
<organism evidence="12 13">
    <name type="scientific">Arcobacter acticola</name>
    <dbReference type="NCBI Taxonomy" id="1849015"/>
    <lineage>
        <taxon>Bacteria</taxon>
        <taxon>Pseudomonadati</taxon>
        <taxon>Campylobacterota</taxon>
        <taxon>Epsilonproteobacteria</taxon>
        <taxon>Campylobacterales</taxon>
        <taxon>Arcobacteraceae</taxon>
        <taxon>Arcobacter</taxon>
    </lineage>
</organism>
<dbReference type="SMART" id="SM00387">
    <property type="entry name" value="HATPase_c"/>
    <property type="match status" value="1"/>
</dbReference>
<feature type="coiled-coil region" evidence="9">
    <location>
        <begin position="236"/>
        <end position="263"/>
    </location>
</feature>
<dbReference type="EC" id="2.7.13.3" evidence="2"/>
<evidence type="ECO:0000256" key="5">
    <source>
        <dbReference type="ARBA" id="ARBA00022741"/>
    </source>
</evidence>
<keyword evidence="10" id="KW-0472">Membrane</keyword>
<gene>
    <name evidence="12" type="ORF">AACT_1997</name>
</gene>
<keyword evidence="9" id="KW-0175">Coiled coil</keyword>
<dbReference type="EMBL" id="CP042652">
    <property type="protein sequence ID" value="QKE29141.1"/>
    <property type="molecule type" value="Genomic_DNA"/>
</dbReference>
<reference evidence="12 13" key="1">
    <citation type="submission" date="2019-08" db="EMBL/GenBank/DDBJ databases">
        <title>Complete genome sequence of Arcobacter acticola.</title>
        <authorList>
            <person name="Miller W."/>
        </authorList>
    </citation>
    <scope>NUCLEOTIDE SEQUENCE [LARGE SCALE GENOMIC DNA]</scope>
    <source>
        <strain evidence="12 13">KCTC 52212</strain>
    </source>
</reference>
<comment type="catalytic activity">
    <reaction evidence="1">
        <text>ATP + protein L-histidine = ADP + protein N-phospho-L-histidine.</text>
        <dbReference type="EC" id="2.7.13.3"/>
    </reaction>
</comment>
<keyword evidence="13" id="KW-1185">Reference proteome</keyword>
<name>A0A6M8EQ00_9BACT</name>
<dbReference type="Pfam" id="PF02518">
    <property type="entry name" value="HATPase_c"/>
    <property type="match status" value="1"/>
</dbReference>
<evidence type="ECO:0000313" key="12">
    <source>
        <dbReference type="EMBL" id="QKE29141.1"/>
    </source>
</evidence>
<dbReference type="Gene3D" id="3.30.565.10">
    <property type="entry name" value="Histidine kinase-like ATPase, C-terminal domain"/>
    <property type="match status" value="1"/>
</dbReference>
<keyword evidence="6 12" id="KW-0418">Kinase</keyword>
<dbReference type="InterPro" id="IPR003594">
    <property type="entry name" value="HATPase_dom"/>
</dbReference>
<dbReference type="AlphaFoldDB" id="A0A6M8EQ00"/>
<accession>A0A6M8EQ00</accession>
<dbReference type="InterPro" id="IPR005467">
    <property type="entry name" value="His_kinase_dom"/>
</dbReference>
<proteinExistence type="predicted"/>
<feature type="transmembrane region" description="Helical" evidence="10">
    <location>
        <begin position="21"/>
        <end position="46"/>
    </location>
</feature>
<dbReference type="GO" id="GO:0005524">
    <property type="term" value="F:ATP binding"/>
    <property type="evidence" value="ECO:0007669"/>
    <property type="project" value="UniProtKB-KW"/>
</dbReference>
<dbReference type="SUPFAM" id="SSF47384">
    <property type="entry name" value="Homodimeric domain of signal transducing histidine kinase"/>
    <property type="match status" value="1"/>
</dbReference>
<dbReference type="CDD" id="cd00075">
    <property type="entry name" value="HATPase"/>
    <property type="match status" value="1"/>
</dbReference>
<dbReference type="PANTHER" id="PTHR43065:SF10">
    <property type="entry name" value="PEROXIDE STRESS-ACTIVATED HISTIDINE KINASE MAK3"/>
    <property type="match status" value="1"/>
</dbReference>
<dbReference type="Proteomes" id="UP000503483">
    <property type="component" value="Chromosome"/>
</dbReference>
<dbReference type="InterPro" id="IPR004358">
    <property type="entry name" value="Sig_transdc_His_kin-like_C"/>
</dbReference>
<keyword evidence="8" id="KW-0902">Two-component regulatory system</keyword>
<evidence type="ECO:0000259" key="11">
    <source>
        <dbReference type="PROSITE" id="PS50109"/>
    </source>
</evidence>
<keyword evidence="7" id="KW-0067">ATP-binding</keyword>
<sequence length="530" mass="61885">MKNKIDKLINYFDNLKFRYKTAFLIFIIAGGMICIIILSQISIFAVKQDFDILFDKRTKSLMQLENIKDTFQVNVQDTLRDFEKKQISFEQTSEVLKLAQEIIDKNWLLYKNQIKVQNKDFLTTFIKDFIIKEENYYENKALKNNIMNNINTKMQIIKSKLAKINIDTNEEKFHLELNLQINAVSIYLTSLINYDLSLAINEKRNTDKIFNIILIFSIISIFIVFLFSIILSIFIINNFKKLHNSLEQKVDIKTKELQELNMSLESKISKEVSQNRKKDIIMFQQARLASLGEMLNNIAHQWRQPLGSITMIIQSFQTKLLLGKLTPDFVDEKVKDALFLANNMSNTLDDFKNFFSPNKIKSKFSIKNCIEHSIELSKYLLLRENIKVELTIKKDVEINSFYNELSHVFLNIITNAKDALCSNVNKNDRIIKIIVNKFENNLVVNIVDNAGGIPQEVLPKIFEPYYTTKYKSAGTGIGLYMSKQIIEKHMEGQLSCKNIRHKIKDERVFDCTLFTIKIPIKNNYKESDDE</sequence>
<evidence type="ECO:0000256" key="7">
    <source>
        <dbReference type="ARBA" id="ARBA00022840"/>
    </source>
</evidence>
<evidence type="ECO:0000256" key="2">
    <source>
        <dbReference type="ARBA" id="ARBA00012438"/>
    </source>
</evidence>
<dbReference type="RefSeq" id="WP_172126694.1">
    <property type="nucleotide sequence ID" value="NZ_CP042652.1"/>
</dbReference>
<evidence type="ECO:0000256" key="6">
    <source>
        <dbReference type="ARBA" id="ARBA00022777"/>
    </source>
</evidence>
<evidence type="ECO:0000313" key="13">
    <source>
        <dbReference type="Proteomes" id="UP000503483"/>
    </source>
</evidence>
<keyword evidence="10" id="KW-0812">Transmembrane</keyword>
<evidence type="ECO:0000256" key="9">
    <source>
        <dbReference type="SAM" id="Coils"/>
    </source>
</evidence>